<dbReference type="Gene3D" id="2.40.420.20">
    <property type="match status" value="1"/>
</dbReference>
<dbReference type="RefSeq" id="WP_007415660.1">
    <property type="nucleotide sequence ID" value="NZ_ABOX02000018.1"/>
</dbReference>
<feature type="transmembrane region" description="Helical" evidence="4">
    <location>
        <begin position="31"/>
        <end position="51"/>
    </location>
</feature>
<accession>B9XIL7</accession>
<comment type="subcellular location">
    <subcellularLocation>
        <location evidence="1">Cell envelope</location>
    </subcellularLocation>
</comment>
<evidence type="ECO:0000256" key="1">
    <source>
        <dbReference type="ARBA" id="ARBA00004196"/>
    </source>
</evidence>
<keyword evidence="4" id="KW-1133">Transmembrane helix</keyword>
<organism evidence="5 6">
    <name type="scientific">Pedosphaera parvula (strain Ellin514)</name>
    <dbReference type="NCBI Taxonomy" id="320771"/>
    <lineage>
        <taxon>Bacteria</taxon>
        <taxon>Pseudomonadati</taxon>
        <taxon>Verrucomicrobiota</taxon>
        <taxon>Pedosphaerae</taxon>
        <taxon>Pedosphaerales</taxon>
        <taxon>Pedosphaeraceae</taxon>
        <taxon>Pedosphaera</taxon>
    </lineage>
</organism>
<keyword evidence="4" id="KW-0812">Transmembrane</keyword>
<proteinExistence type="predicted"/>
<dbReference type="GO" id="GO:0030313">
    <property type="term" value="C:cell envelope"/>
    <property type="evidence" value="ECO:0007669"/>
    <property type="project" value="UniProtKB-SubCell"/>
</dbReference>
<evidence type="ECO:0000256" key="2">
    <source>
        <dbReference type="ARBA" id="ARBA00023054"/>
    </source>
</evidence>
<sequence>MSVISERTNHQLGMDVPVSPEIRLRRKRRRWLSVGAAIVGFALALLEWSWLRPAAPVVEKSSIWMDTVKRGTMLRQARGNGTLVPEDIRWIPTINAGRVEQILILPGTRVTADSILVVLSNPEVDQAVFDVEWQLKGAEAELAKLHVQLNTDKLTEMKAVASAEADYSGAKLEFEVENELAKAGLAAAVTLKKARTKAEELARLMEIERERLSAFADSSKASLQVQDAKIAQLRAQLDLKRRQQTALKIRAGMDGVLQRLGDPANPLQLGQQLAAGAAVARVANMTKLKAAIRIAESQARDIQLDQPAEIDTRNGVITGHVVRVDPAVENGTVAVDVAFDAPLPRSARPDQSVDGTIQLERLDNVMYVGRPVQGQSDVQIGLFKVVDKGRAAVRVPVKLGRSSVSTIEIIGGLQLGDQIILSDMSQWDAHDRLRLN</sequence>
<keyword evidence="2 3" id="KW-0175">Coiled coil</keyword>
<evidence type="ECO:0000313" key="5">
    <source>
        <dbReference type="EMBL" id="EEF60280.1"/>
    </source>
</evidence>
<gene>
    <name evidence="5" type="ORF">Cflav_PD2976</name>
</gene>
<protein>
    <submittedName>
        <fullName evidence="5">Efflux transporter, RND family, MFP subunit</fullName>
    </submittedName>
</protein>
<evidence type="ECO:0000313" key="6">
    <source>
        <dbReference type="Proteomes" id="UP000003688"/>
    </source>
</evidence>
<keyword evidence="6" id="KW-1185">Reference proteome</keyword>
<reference evidence="5 6" key="1">
    <citation type="journal article" date="2011" name="J. Bacteriol.">
        <title>Genome sequence of 'Pedosphaera parvula' Ellin514, an aerobic Verrucomicrobial isolate from pasture soil.</title>
        <authorList>
            <person name="Kant R."/>
            <person name="van Passel M.W."/>
            <person name="Sangwan P."/>
            <person name="Palva A."/>
            <person name="Lucas S."/>
            <person name="Copeland A."/>
            <person name="Lapidus A."/>
            <person name="Glavina Del Rio T."/>
            <person name="Dalin E."/>
            <person name="Tice H."/>
            <person name="Bruce D."/>
            <person name="Goodwin L."/>
            <person name="Pitluck S."/>
            <person name="Chertkov O."/>
            <person name="Larimer F.W."/>
            <person name="Land M.L."/>
            <person name="Hauser L."/>
            <person name="Brettin T.S."/>
            <person name="Detter J.C."/>
            <person name="Han S."/>
            <person name="de Vos W.M."/>
            <person name="Janssen P.H."/>
            <person name="Smidt H."/>
        </authorList>
    </citation>
    <scope>NUCLEOTIDE SEQUENCE [LARGE SCALE GENOMIC DNA]</scope>
    <source>
        <strain evidence="5 6">Ellin514</strain>
    </source>
</reference>
<dbReference type="EMBL" id="ABOX02000018">
    <property type="protein sequence ID" value="EEF60280.1"/>
    <property type="molecule type" value="Genomic_DNA"/>
</dbReference>
<dbReference type="STRING" id="320771.Cflav_PD2976"/>
<dbReference type="InterPro" id="IPR050465">
    <property type="entry name" value="UPF0194_transport"/>
</dbReference>
<feature type="coiled-coil region" evidence="3">
    <location>
        <begin position="191"/>
        <end position="243"/>
    </location>
</feature>
<dbReference type="Gene3D" id="2.40.30.170">
    <property type="match status" value="1"/>
</dbReference>
<dbReference type="OrthoDB" id="9806939at2"/>
<keyword evidence="4" id="KW-0472">Membrane</keyword>
<dbReference type="AlphaFoldDB" id="B9XIL7"/>
<comment type="caution">
    <text evidence="5">The sequence shown here is derived from an EMBL/GenBank/DDBJ whole genome shotgun (WGS) entry which is preliminary data.</text>
</comment>
<evidence type="ECO:0000256" key="4">
    <source>
        <dbReference type="SAM" id="Phobius"/>
    </source>
</evidence>
<evidence type="ECO:0000256" key="3">
    <source>
        <dbReference type="SAM" id="Coils"/>
    </source>
</evidence>
<dbReference type="PANTHER" id="PTHR32347:SF23">
    <property type="entry name" value="BLL5650 PROTEIN"/>
    <property type="match status" value="1"/>
</dbReference>
<dbReference type="PANTHER" id="PTHR32347">
    <property type="entry name" value="EFFLUX SYSTEM COMPONENT YKNX-RELATED"/>
    <property type="match status" value="1"/>
</dbReference>
<name>B9XIL7_PEDPL</name>
<dbReference type="Proteomes" id="UP000003688">
    <property type="component" value="Unassembled WGS sequence"/>
</dbReference>